<dbReference type="InterPro" id="IPR005064">
    <property type="entry name" value="BUG"/>
</dbReference>
<comment type="similarity">
    <text evidence="1">Belongs to the UPF0065 (bug) family.</text>
</comment>
<dbReference type="Proteomes" id="UP000238326">
    <property type="component" value="Unassembled WGS sequence"/>
</dbReference>
<keyword evidence="3" id="KW-1185">Reference proteome</keyword>
<dbReference type="Gene3D" id="3.40.190.150">
    <property type="entry name" value="Bordetella uptake gene, domain 1"/>
    <property type="match status" value="1"/>
</dbReference>
<evidence type="ECO:0000313" key="3">
    <source>
        <dbReference type="Proteomes" id="UP000238326"/>
    </source>
</evidence>
<dbReference type="EMBL" id="PVLR01000022">
    <property type="protein sequence ID" value="PRD68879.1"/>
    <property type="molecule type" value="Genomic_DNA"/>
</dbReference>
<dbReference type="Pfam" id="PF03401">
    <property type="entry name" value="TctC"/>
    <property type="match status" value="1"/>
</dbReference>
<evidence type="ECO:0000256" key="1">
    <source>
        <dbReference type="ARBA" id="ARBA00006987"/>
    </source>
</evidence>
<organism evidence="2 3">
    <name type="scientific">Malikia spinosa</name>
    <dbReference type="NCBI Taxonomy" id="86180"/>
    <lineage>
        <taxon>Bacteria</taxon>
        <taxon>Pseudomonadati</taxon>
        <taxon>Pseudomonadota</taxon>
        <taxon>Betaproteobacteria</taxon>
        <taxon>Burkholderiales</taxon>
        <taxon>Comamonadaceae</taxon>
        <taxon>Malikia</taxon>
    </lineage>
</organism>
<dbReference type="InterPro" id="IPR042100">
    <property type="entry name" value="Bug_dom1"/>
</dbReference>
<dbReference type="PANTHER" id="PTHR42928">
    <property type="entry name" value="TRICARBOXYLATE-BINDING PROTEIN"/>
    <property type="match status" value="1"/>
</dbReference>
<dbReference type="SUPFAM" id="SSF53850">
    <property type="entry name" value="Periplasmic binding protein-like II"/>
    <property type="match status" value="1"/>
</dbReference>
<reference evidence="2 3" key="1">
    <citation type="submission" date="2018-03" db="EMBL/GenBank/DDBJ databases">
        <title>Comparative genomics illustrates the genes involved in a hyperalkaliphilic mechanisms of Serpentinomonas isolated from highly-alkaline calcium-rich serpentinized springs.</title>
        <authorList>
            <person name="Suzuki S."/>
            <person name="Ishii S."/>
            <person name="Walworth N."/>
            <person name="Bird L."/>
            <person name="Kuenen J.G."/>
            <person name="Nealson K.H."/>
        </authorList>
    </citation>
    <scope>NUCLEOTIDE SEQUENCE [LARGE SCALE GENOMIC DNA]</scope>
    <source>
        <strain evidence="2 3">83</strain>
    </source>
</reference>
<dbReference type="OrthoDB" id="8857654at2"/>
<comment type="caution">
    <text evidence="2">The sequence shown here is derived from an EMBL/GenBank/DDBJ whole genome shotgun (WGS) entry which is preliminary data.</text>
</comment>
<sequence length="356" mass="37450">MNSASRCFAVVIGACRRWLNGSRLDLVAGANARSWRSRLWLGWLAALLAGTPQARADDWADYPQRPIKLLLGYPAGGGGDLLGRLFAARLGKELGQPVVVVNKPGVSGALAAAELARTPADGYTLYLADTGILLVSLLHEGNWTDPLQLTPVSPVASLAFAWLAHASFPASNLRELVLELKARPGQYSYASPGVGTIAHLGAELFSQSLGLELLHIPYKGGGPILADLTSGQLQLGVLSLPAAIAASRTQRVRLLAVTSAKRAPTLPEVPAVAELLPRFQAVTQVFLLAPPGLPSAPVDKLNAAVARALESPALQAEFAAQSAGIQSGSPAELSALLRRESRRWRALAQSLGSRID</sequence>
<gene>
    <name evidence="2" type="ORF">C6P61_08560</name>
</gene>
<dbReference type="AlphaFoldDB" id="A0A2S9KEJ8"/>
<protein>
    <submittedName>
        <fullName evidence="2">ABC transporter substrate-binding protein</fullName>
    </submittedName>
</protein>
<dbReference type="PANTHER" id="PTHR42928:SF5">
    <property type="entry name" value="BLR1237 PROTEIN"/>
    <property type="match status" value="1"/>
</dbReference>
<dbReference type="PIRSF" id="PIRSF017082">
    <property type="entry name" value="YflP"/>
    <property type="match status" value="1"/>
</dbReference>
<evidence type="ECO:0000313" key="2">
    <source>
        <dbReference type="EMBL" id="PRD68879.1"/>
    </source>
</evidence>
<dbReference type="Gene3D" id="3.40.190.10">
    <property type="entry name" value="Periplasmic binding protein-like II"/>
    <property type="match status" value="1"/>
</dbReference>
<proteinExistence type="inferred from homology"/>
<name>A0A2S9KEJ8_9BURK</name>
<accession>A0A2S9KEJ8</accession>